<accession>A0A3A2ZX41</accession>
<name>A0A3A2ZX41_9EURO</name>
<gene>
    <name evidence="2" type="ORF">PHISCL_06046</name>
</gene>
<feature type="compositionally biased region" description="Polar residues" evidence="1">
    <location>
        <begin position="67"/>
        <end position="87"/>
    </location>
</feature>
<protein>
    <submittedName>
        <fullName evidence="2">Uncharacterized protein</fullName>
    </submittedName>
</protein>
<organism evidence="2 3">
    <name type="scientific">Aspergillus sclerotialis</name>
    <dbReference type="NCBI Taxonomy" id="2070753"/>
    <lineage>
        <taxon>Eukaryota</taxon>
        <taxon>Fungi</taxon>
        <taxon>Dikarya</taxon>
        <taxon>Ascomycota</taxon>
        <taxon>Pezizomycotina</taxon>
        <taxon>Eurotiomycetes</taxon>
        <taxon>Eurotiomycetidae</taxon>
        <taxon>Eurotiales</taxon>
        <taxon>Aspergillaceae</taxon>
        <taxon>Aspergillus</taxon>
        <taxon>Aspergillus subgen. Polypaecilum</taxon>
    </lineage>
</organism>
<dbReference type="EMBL" id="MVGC01000216">
    <property type="protein sequence ID" value="RJE21611.1"/>
    <property type="molecule type" value="Genomic_DNA"/>
</dbReference>
<evidence type="ECO:0000313" key="2">
    <source>
        <dbReference type="EMBL" id="RJE21611.1"/>
    </source>
</evidence>
<feature type="compositionally biased region" description="Basic and acidic residues" evidence="1">
    <location>
        <begin position="137"/>
        <end position="148"/>
    </location>
</feature>
<feature type="region of interest" description="Disordered" evidence="1">
    <location>
        <begin position="52"/>
        <end position="148"/>
    </location>
</feature>
<feature type="compositionally biased region" description="Basic and acidic residues" evidence="1">
    <location>
        <begin position="52"/>
        <end position="65"/>
    </location>
</feature>
<keyword evidence="3" id="KW-1185">Reference proteome</keyword>
<sequence>MAKKYSPSEDRNSLISELDEELILLQECPHEAQAIVKRVKGIVYQLRQLELRSEGHRDQQKEHDNLGSPSLWDSDSGQLKSPVSLPSPTIEGAESSEGESAKWDEVSDGGSDGELLNSHLKERISMGSRGKKKNSGSRKEQRSRSRVR</sequence>
<proteinExistence type="predicted"/>
<evidence type="ECO:0000256" key="1">
    <source>
        <dbReference type="SAM" id="MobiDB-lite"/>
    </source>
</evidence>
<reference evidence="3" key="1">
    <citation type="submission" date="2017-02" db="EMBL/GenBank/DDBJ databases">
        <authorList>
            <person name="Tafer H."/>
            <person name="Lopandic K."/>
        </authorList>
    </citation>
    <scope>NUCLEOTIDE SEQUENCE [LARGE SCALE GENOMIC DNA]</scope>
    <source>
        <strain evidence="3">CBS 366.77</strain>
    </source>
</reference>
<dbReference type="Proteomes" id="UP000266188">
    <property type="component" value="Unassembled WGS sequence"/>
</dbReference>
<evidence type="ECO:0000313" key="3">
    <source>
        <dbReference type="Proteomes" id="UP000266188"/>
    </source>
</evidence>
<dbReference type="AlphaFoldDB" id="A0A3A2ZX41"/>
<comment type="caution">
    <text evidence="2">The sequence shown here is derived from an EMBL/GenBank/DDBJ whole genome shotgun (WGS) entry which is preliminary data.</text>
</comment>